<dbReference type="GO" id="GO:0006506">
    <property type="term" value="P:GPI anchor biosynthetic process"/>
    <property type="evidence" value="ECO:0007669"/>
    <property type="project" value="TreeGrafter"/>
</dbReference>
<dbReference type="RefSeq" id="WP_119917970.1">
    <property type="nucleotide sequence ID" value="NZ_QYYA01000002.1"/>
</dbReference>
<dbReference type="InterPro" id="IPR036691">
    <property type="entry name" value="Endo/exonu/phosph_ase_sf"/>
</dbReference>
<comment type="caution">
    <text evidence="2">The sequence shown here is derived from an EMBL/GenBank/DDBJ whole genome shotgun (WGS) entry which is preliminary data.</text>
</comment>
<evidence type="ECO:0000259" key="1">
    <source>
        <dbReference type="Pfam" id="PF03372"/>
    </source>
</evidence>
<accession>A0A418Y071</accession>
<dbReference type="GO" id="GO:0003824">
    <property type="term" value="F:catalytic activity"/>
    <property type="evidence" value="ECO:0007669"/>
    <property type="project" value="InterPro"/>
</dbReference>
<name>A0A418Y071_9GAMM</name>
<evidence type="ECO:0000313" key="3">
    <source>
        <dbReference type="Proteomes" id="UP000283734"/>
    </source>
</evidence>
<dbReference type="GO" id="GO:0016020">
    <property type="term" value="C:membrane"/>
    <property type="evidence" value="ECO:0007669"/>
    <property type="project" value="GOC"/>
</dbReference>
<protein>
    <submittedName>
        <fullName evidence="2">EEP domain-containing protein</fullName>
    </submittedName>
</protein>
<dbReference type="Gene3D" id="3.60.10.10">
    <property type="entry name" value="Endonuclease/exonuclease/phosphatase"/>
    <property type="match status" value="1"/>
</dbReference>
<dbReference type="PANTHER" id="PTHR14859:SF15">
    <property type="entry name" value="ENDONUCLEASE_EXONUCLEASE_PHOSPHATASE DOMAIN-CONTAINING PROTEIN"/>
    <property type="match status" value="1"/>
</dbReference>
<sequence>MLLDKARTAYRDWKARPAGFSFVREGARKTRQTREVLLPDNRLKLLSFNIQAGIGSQKFGDYITGSWKHLVAHPRSIETIEQIAGVLSHFDVVGLQEVDGGSLRSRNMNQLVHLASMGDFAFWHQQLNRNLGRLGQFSNGFLSRLQPFEVTDHRLPGLPGRGAIVIKYGHPIQPLVVVVAHLALGEKVRNTQLAYLKRMLRDYKYVVMMGDFNCRLEHLYASPLAELGLVTVEADNLNTYPSWAPDRHIDHILLSPGLESQHTRVLEDCRLSDHLPLATEIIVPDEVIAATREHRLPLIS</sequence>
<dbReference type="EMBL" id="QYYA01000002">
    <property type="protein sequence ID" value="RJG18682.1"/>
    <property type="molecule type" value="Genomic_DNA"/>
</dbReference>
<organism evidence="2 3">
    <name type="scientific">Alcanivorax profundi</name>
    <dbReference type="NCBI Taxonomy" id="2338368"/>
    <lineage>
        <taxon>Bacteria</taxon>
        <taxon>Pseudomonadati</taxon>
        <taxon>Pseudomonadota</taxon>
        <taxon>Gammaproteobacteria</taxon>
        <taxon>Oceanospirillales</taxon>
        <taxon>Alcanivoracaceae</taxon>
        <taxon>Alcanivorax</taxon>
    </lineage>
</organism>
<dbReference type="Proteomes" id="UP000283734">
    <property type="component" value="Unassembled WGS sequence"/>
</dbReference>
<gene>
    <name evidence="2" type="ORF">D4A39_09505</name>
</gene>
<proteinExistence type="predicted"/>
<dbReference type="InterPro" id="IPR005135">
    <property type="entry name" value="Endo/exonuclease/phosphatase"/>
</dbReference>
<dbReference type="AlphaFoldDB" id="A0A418Y071"/>
<feature type="domain" description="Endonuclease/exonuclease/phosphatase" evidence="1">
    <location>
        <begin position="46"/>
        <end position="274"/>
    </location>
</feature>
<dbReference type="InterPro" id="IPR051916">
    <property type="entry name" value="GPI-anchor_lipid_remodeler"/>
</dbReference>
<dbReference type="Pfam" id="PF03372">
    <property type="entry name" value="Exo_endo_phos"/>
    <property type="match status" value="1"/>
</dbReference>
<dbReference type="SUPFAM" id="SSF56219">
    <property type="entry name" value="DNase I-like"/>
    <property type="match status" value="1"/>
</dbReference>
<keyword evidence="3" id="KW-1185">Reference proteome</keyword>
<reference evidence="2 3" key="1">
    <citation type="submission" date="2018-09" db="EMBL/GenBank/DDBJ databases">
        <title>Alcanivorax profundi sp. nov., isolated from 1000 m-depth seawater of the Mariana Trench.</title>
        <authorList>
            <person name="Liu J."/>
        </authorList>
    </citation>
    <scope>NUCLEOTIDE SEQUENCE [LARGE SCALE GENOMIC DNA]</scope>
    <source>
        <strain evidence="2 3">MTEO17</strain>
    </source>
</reference>
<evidence type="ECO:0000313" key="2">
    <source>
        <dbReference type="EMBL" id="RJG18682.1"/>
    </source>
</evidence>
<dbReference type="OrthoDB" id="5293344at2"/>
<dbReference type="PANTHER" id="PTHR14859">
    <property type="entry name" value="CALCOFLUOR WHITE HYPERSENSITIVE PROTEIN PRECURSOR"/>
    <property type="match status" value="1"/>
</dbReference>